<protein>
    <submittedName>
        <fullName evidence="2">Type III needle complex assembly protein</fullName>
    </submittedName>
</protein>
<proteinExistence type="predicted"/>
<evidence type="ECO:0000313" key="2">
    <source>
        <dbReference type="EMBL" id="AZN35894.1"/>
    </source>
</evidence>
<dbReference type="EMBL" id="CP034433">
    <property type="protein sequence ID" value="AZN35894.1"/>
    <property type="molecule type" value="Genomic_DNA"/>
</dbReference>
<keyword evidence="3" id="KW-1185">Reference proteome</keyword>
<dbReference type="InterPro" id="IPR002954">
    <property type="entry name" value="Salm_SPAgM"/>
</dbReference>
<organism evidence="2 3">
    <name type="scientific">Iodobacter ciconiae</name>
    <dbReference type="NCBI Taxonomy" id="2496266"/>
    <lineage>
        <taxon>Bacteria</taxon>
        <taxon>Pseudomonadati</taxon>
        <taxon>Pseudomonadota</taxon>
        <taxon>Betaproteobacteria</taxon>
        <taxon>Neisseriales</taxon>
        <taxon>Chitinibacteraceae</taxon>
        <taxon>Iodobacter</taxon>
    </lineage>
</organism>
<dbReference type="KEGG" id="iod:EJO50_05000"/>
<dbReference type="Pfam" id="PF02090">
    <property type="entry name" value="SPAM"/>
    <property type="match status" value="1"/>
</dbReference>
<dbReference type="AlphaFoldDB" id="A0A3S8ZQZ9"/>
<keyword evidence="1" id="KW-0175">Coiled coil</keyword>
<reference evidence="2 3" key="1">
    <citation type="submission" date="2018-12" db="EMBL/GenBank/DDBJ databases">
        <title>Complete genome sequence of Iodobacter sp. H11R3.</title>
        <authorList>
            <person name="Bae J.-W."/>
        </authorList>
    </citation>
    <scope>NUCLEOTIDE SEQUENCE [LARGE SCALE GENOMIC DNA]</scope>
    <source>
        <strain evidence="2 3">H11R3</strain>
    </source>
</reference>
<gene>
    <name evidence="2" type="ORF">EJO50_05000</name>
</gene>
<dbReference type="PRINTS" id="PR01227">
    <property type="entry name" value="SSPAMPROTEIN"/>
</dbReference>
<evidence type="ECO:0000256" key="1">
    <source>
        <dbReference type="SAM" id="Coils"/>
    </source>
</evidence>
<accession>A0A3S8ZQZ9</accession>
<dbReference type="Proteomes" id="UP000282438">
    <property type="component" value="Chromosome"/>
</dbReference>
<name>A0A3S8ZQZ9_9NEIS</name>
<sequence>MRSRHKLAGLLRRCSMSQQQCEIQLGQLIKQTRVLSAELEGIRIQRRAMRQLLHSQRPQGCVMNRSDLFAMQRRQAVLRRQLQMLSFQENKVQEQEQALQKEKEQVLLLRRYWLHKQNKYEHWQKIQWQVWRLYQLRQEESEAEERVTWSQS</sequence>
<dbReference type="OrthoDB" id="8590717at2"/>
<feature type="coiled-coil region" evidence="1">
    <location>
        <begin position="78"/>
        <end position="105"/>
    </location>
</feature>
<evidence type="ECO:0000313" key="3">
    <source>
        <dbReference type="Proteomes" id="UP000282438"/>
    </source>
</evidence>